<proteinExistence type="predicted"/>
<organism evidence="2 3">
    <name type="scientific">Streptococcus suis</name>
    <dbReference type="NCBI Taxonomy" id="1307"/>
    <lineage>
        <taxon>Bacteria</taxon>
        <taxon>Bacillati</taxon>
        <taxon>Bacillota</taxon>
        <taxon>Bacilli</taxon>
        <taxon>Lactobacillales</taxon>
        <taxon>Streptococcaceae</taxon>
        <taxon>Streptococcus</taxon>
    </lineage>
</organism>
<name>A0A0Z8J0I4_STRSU</name>
<dbReference type="Proteomes" id="UP000594569">
    <property type="component" value="Chromosome"/>
</dbReference>
<gene>
    <name evidence="2" type="ORF">I5V48_05395</name>
</gene>
<reference evidence="2 3" key="1">
    <citation type="submission" date="2020-12" db="EMBL/GenBank/DDBJ databases">
        <title>Nonconservative transfer and diversity of a new family of integrative and conjugative elements associated with antibiotic resistance in zoonotic pathogen Streptococcus suis.</title>
        <authorList>
            <person name="Huang J."/>
        </authorList>
    </citation>
    <scope>NUCLEOTIDE SEQUENCE [LARGE SCALE GENOMIC DNA]</scope>
    <source>
        <strain evidence="2 3">YZDH1</strain>
    </source>
</reference>
<evidence type="ECO:0000313" key="2">
    <source>
        <dbReference type="EMBL" id="QPO27570.1"/>
    </source>
</evidence>
<dbReference type="Pfam" id="PF24240">
    <property type="entry name" value="DUF7448"/>
    <property type="match status" value="1"/>
</dbReference>
<evidence type="ECO:0000259" key="1">
    <source>
        <dbReference type="Pfam" id="PF24240"/>
    </source>
</evidence>
<sequence length="140" mass="16045">MTQNIKLPDWYKPKYRGIRYGSFEELQERLLYKRIVKWDRDHLELEDGTVVTIELSESDCCAYAGGEFEEVELDAVITDVKIGKQVETEDDWGVKSRNVATIYHNQNPIALANCSAGHNGYYYSVGSLVIDKIHFPVVRA</sequence>
<accession>A0A0Z8J0I4</accession>
<protein>
    <recommendedName>
        <fullName evidence="1">DUF7448 domain-containing protein</fullName>
    </recommendedName>
</protein>
<dbReference type="RefSeq" id="WP_043027287.1">
    <property type="nucleotide sequence ID" value="NZ_CEDT01000046.1"/>
</dbReference>
<feature type="domain" description="DUF7448" evidence="1">
    <location>
        <begin position="28"/>
        <end position="129"/>
    </location>
</feature>
<dbReference type="AlphaFoldDB" id="A0A0Z8J0I4"/>
<dbReference type="InterPro" id="IPR055871">
    <property type="entry name" value="DUF7448"/>
</dbReference>
<evidence type="ECO:0000313" key="3">
    <source>
        <dbReference type="Proteomes" id="UP000594569"/>
    </source>
</evidence>
<dbReference type="EMBL" id="CP065430">
    <property type="protein sequence ID" value="QPO27570.1"/>
    <property type="molecule type" value="Genomic_DNA"/>
</dbReference>